<organism evidence="1 2">
    <name type="scientific">Clostridioides difficile</name>
    <name type="common">Peptoclostridium difficile</name>
    <dbReference type="NCBI Taxonomy" id="1496"/>
    <lineage>
        <taxon>Bacteria</taxon>
        <taxon>Bacillati</taxon>
        <taxon>Bacillota</taxon>
        <taxon>Clostridia</taxon>
        <taxon>Peptostreptococcales</taxon>
        <taxon>Peptostreptococcaceae</taxon>
        <taxon>Clostridioides</taxon>
    </lineage>
</organism>
<dbReference type="Proteomes" id="UP000878956">
    <property type="component" value="Unassembled WGS sequence"/>
</dbReference>
<proteinExistence type="predicted"/>
<comment type="caution">
    <text evidence="1">The sequence shown here is derived from an EMBL/GenBank/DDBJ whole genome shotgun (WGS) entry which is preliminary data.</text>
</comment>
<dbReference type="EMBL" id="DAEPXK010000079">
    <property type="protein sequence ID" value="HBH1544409.1"/>
    <property type="molecule type" value="Genomic_DNA"/>
</dbReference>
<accession>A0AAN5VTJ9</accession>
<reference evidence="1" key="2">
    <citation type="submission" date="2021-06" db="EMBL/GenBank/DDBJ databases">
        <authorList>
            <consortium name="NCBI Pathogen Detection Project"/>
        </authorList>
    </citation>
    <scope>NUCLEOTIDE SEQUENCE</scope>
    <source>
        <strain evidence="1">HN1000</strain>
    </source>
</reference>
<sequence>MSKNIYEIMNEIKSLRTDFINRKSSLSKELGVLSKRINQIEKMIEFNKDKLNNERKAELIDELYILFVKKRKVKREFNVAIRVDEDNKFSYNMLGFTLKGYDDLLEKLKMVEKNRLMDISQYGVYEIDVANYTHEDIENKIKYLKPKYDMVFYSEDELVIYYYNRCVPI</sequence>
<evidence type="ECO:0000313" key="1">
    <source>
        <dbReference type="EMBL" id="HBH1544409.1"/>
    </source>
</evidence>
<protein>
    <submittedName>
        <fullName evidence="1">Uncharacterized protein</fullName>
    </submittedName>
</protein>
<gene>
    <name evidence="1" type="ORF">KRM00_003959</name>
</gene>
<reference evidence="1" key="1">
    <citation type="journal article" date="2018" name="Genome Biol.">
        <title>SKESA: strategic k-mer extension for scrupulous assemblies.</title>
        <authorList>
            <person name="Souvorov A."/>
            <person name="Agarwala R."/>
            <person name="Lipman D.J."/>
        </authorList>
    </citation>
    <scope>NUCLEOTIDE SEQUENCE</scope>
    <source>
        <strain evidence="1">HN1000</strain>
    </source>
</reference>
<dbReference type="RefSeq" id="WP_009899296.1">
    <property type="nucleotide sequence ID" value="NZ_FUQT01000003.1"/>
</dbReference>
<evidence type="ECO:0000313" key="2">
    <source>
        <dbReference type="Proteomes" id="UP000878956"/>
    </source>
</evidence>
<name>A0AAN5VTJ9_CLODI</name>
<dbReference type="AlphaFoldDB" id="A0AAN5VTJ9"/>